<keyword evidence="2" id="KW-1133">Transmembrane helix</keyword>
<gene>
    <name evidence="3" type="ORF">H6H03_29325</name>
</gene>
<comment type="caution">
    <text evidence="3">The sequence shown here is derived from an EMBL/GenBank/DDBJ whole genome shotgun (WGS) entry which is preliminary data.</text>
</comment>
<dbReference type="PANTHER" id="PTHR43738:SF1">
    <property type="entry name" value="HEMIN TRANSPORT SYSTEM PERMEASE PROTEIN HRTB-RELATED"/>
    <property type="match status" value="1"/>
</dbReference>
<proteinExistence type="predicted"/>
<keyword evidence="1" id="KW-0813">Transport</keyword>
<evidence type="ECO:0000313" key="3">
    <source>
        <dbReference type="EMBL" id="MBD2737941.1"/>
    </source>
</evidence>
<keyword evidence="4" id="KW-1185">Reference proteome</keyword>
<dbReference type="InterPro" id="IPR051125">
    <property type="entry name" value="ABC-4/HrtB_transporter"/>
</dbReference>
<keyword evidence="2" id="KW-0472">Membrane</keyword>
<sequence length="190" mass="21373">MIRCLVNELRKILIAWLQLRYQRNQTIAGTVGILCITFLIFMQLGLRNAFLEGALQLTLNLNADIVLVSSLSSTVLQPVSFSSRPLHQALALKNVESVAPLYISSTQWYDRNQSVYRIRVNVIGAPTNIQTLNLPGVKENLDKLNRQKFVLFDRNARNEFNPIISEFKEKGESSAEVLGTTGSLQKLRVA</sequence>
<accession>A0ABR8KGN2</accession>
<protein>
    <recommendedName>
        <fullName evidence="5">ABC transporter permease</fullName>
    </recommendedName>
</protein>
<evidence type="ECO:0000256" key="2">
    <source>
        <dbReference type="SAM" id="Phobius"/>
    </source>
</evidence>
<dbReference type="Proteomes" id="UP000637383">
    <property type="component" value="Unassembled WGS sequence"/>
</dbReference>
<reference evidence="3 4" key="1">
    <citation type="journal article" date="2020" name="ISME J.">
        <title>Comparative genomics reveals insights into cyanobacterial evolution and habitat adaptation.</title>
        <authorList>
            <person name="Chen M.Y."/>
            <person name="Teng W.K."/>
            <person name="Zhao L."/>
            <person name="Hu C.X."/>
            <person name="Zhou Y.K."/>
            <person name="Han B.P."/>
            <person name="Song L.R."/>
            <person name="Shu W.S."/>
        </authorList>
    </citation>
    <scope>NUCLEOTIDE SEQUENCE [LARGE SCALE GENOMIC DNA]</scope>
    <source>
        <strain evidence="3 4">FACHB-159</strain>
    </source>
</reference>
<evidence type="ECO:0000256" key="1">
    <source>
        <dbReference type="ARBA" id="ARBA00022448"/>
    </source>
</evidence>
<name>A0ABR8KGN2_9NOSO</name>
<evidence type="ECO:0008006" key="5">
    <source>
        <dbReference type="Google" id="ProtNLM"/>
    </source>
</evidence>
<feature type="transmembrane region" description="Helical" evidence="2">
    <location>
        <begin position="26"/>
        <end position="46"/>
    </location>
</feature>
<dbReference type="PANTHER" id="PTHR43738">
    <property type="entry name" value="ABC TRANSPORTER, MEMBRANE PROTEIN"/>
    <property type="match status" value="1"/>
</dbReference>
<organism evidence="3 4">
    <name type="scientific">Nostoc paludosum FACHB-159</name>
    <dbReference type="NCBI Taxonomy" id="2692908"/>
    <lineage>
        <taxon>Bacteria</taxon>
        <taxon>Bacillati</taxon>
        <taxon>Cyanobacteriota</taxon>
        <taxon>Cyanophyceae</taxon>
        <taxon>Nostocales</taxon>
        <taxon>Nostocaceae</taxon>
        <taxon>Nostoc</taxon>
    </lineage>
</organism>
<dbReference type="RefSeq" id="WP_190958507.1">
    <property type="nucleotide sequence ID" value="NZ_JACJTU010000040.1"/>
</dbReference>
<evidence type="ECO:0000313" key="4">
    <source>
        <dbReference type="Proteomes" id="UP000637383"/>
    </source>
</evidence>
<keyword evidence="2" id="KW-0812">Transmembrane</keyword>
<dbReference type="EMBL" id="JACJTU010000040">
    <property type="protein sequence ID" value="MBD2737941.1"/>
    <property type="molecule type" value="Genomic_DNA"/>
</dbReference>